<dbReference type="Gene3D" id="3.30.110.170">
    <property type="entry name" value="Protein of unknown function (DUF541), domain 1"/>
    <property type="match status" value="1"/>
</dbReference>
<evidence type="ECO:0000313" key="2">
    <source>
        <dbReference type="EMBL" id="TCN65444.1"/>
    </source>
</evidence>
<dbReference type="OrthoDB" id="1118849at2"/>
<dbReference type="Pfam" id="PF04402">
    <property type="entry name" value="SIMPL"/>
    <property type="match status" value="1"/>
</dbReference>
<feature type="chain" id="PRO_5020671570" evidence="1">
    <location>
        <begin position="19"/>
        <end position="233"/>
    </location>
</feature>
<evidence type="ECO:0000256" key="1">
    <source>
        <dbReference type="SAM" id="SignalP"/>
    </source>
</evidence>
<evidence type="ECO:0000313" key="3">
    <source>
        <dbReference type="Proteomes" id="UP000294830"/>
    </source>
</evidence>
<dbReference type="AlphaFoldDB" id="A0A4R2EGR3"/>
<dbReference type="RefSeq" id="WP_131839820.1">
    <property type="nucleotide sequence ID" value="NZ_SLWB01000011.1"/>
</dbReference>
<dbReference type="Gene3D" id="3.30.70.2970">
    <property type="entry name" value="Protein of unknown function (DUF541), domain 2"/>
    <property type="match status" value="1"/>
</dbReference>
<proteinExistence type="predicted"/>
<feature type="signal peptide" evidence="1">
    <location>
        <begin position="1"/>
        <end position="18"/>
    </location>
</feature>
<protein>
    <submittedName>
        <fullName evidence="2">Uncharacterized protein YggE</fullName>
    </submittedName>
</protein>
<dbReference type="Proteomes" id="UP000294830">
    <property type="component" value="Unassembled WGS sequence"/>
</dbReference>
<organism evidence="2 3">
    <name type="scientific">Acetobacteroides hydrogenigenes</name>
    <dbReference type="NCBI Taxonomy" id="979970"/>
    <lineage>
        <taxon>Bacteria</taxon>
        <taxon>Pseudomonadati</taxon>
        <taxon>Bacteroidota</taxon>
        <taxon>Bacteroidia</taxon>
        <taxon>Bacteroidales</taxon>
        <taxon>Rikenellaceae</taxon>
        <taxon>Acetobacteroides</taxon>
    </lineage>
</organism>
<gene>
    <name evidence="2" type="ORF">CLV25_111124</name>
</gene>
<comment type="caution">
    <text evidence="2">The sequence shown here is derived from an EMBL/GenBank/DDBJ whole genome shotgun (WGS) entry which is preliminary data.</text>
</comment>
<accession>A0A4R2EGR3</accession>
<dbReference type="EMBL" id="SLWB01000011">
    <property type="protein sequence ID" value="TCN65444.1"/>
    <property type="molecule type" value="Genomic_DNA"/>
</dbReference>
<reference evidence="2 3" key="1">
    <citation type="submission" date="2019-03" db="EMBL/GenBank/DDBJ databases">
        <title>Genomic Encyclopedia of Archaeal and Bacterial Type Strains, Phase II (KMG-II): from individual species to whole genera.</title>
        <authorList>
            <person name="Goeker M."/>
        </authorList>
    </citation>
    <scope>NUCLEOTIDE SEQUENCE [LARGE SCALE GENOMIC DNA]</scope>
    <source>
        <strain evidence="2 3">RL-C</strain>
    </source>
</reference>
<keyword evidence="3" id="KW-1185">Reference proteome</keyword>
<name>A0A4R2EGR3_9BACT</name>
<sequence length="233" mass="26111">MKRILIVLFVTFSLGAFAQEQEIKQRFIEVVGNSKMEVAPDIAYFSLLLVDNPKENINVEKQEVEISKILKKYGVPSENLTIDKLSGIRQKVSFWGTKDVVNRKSYLLKLTNLAVSDKIIEELSALKITSISLYKVENSQIETHKLTACELASKNAKEKAASFCKGMGVAALAPLAIYEQNLFVSGEENEYQPRLYMAKAMEDSAVGGEQEEPQQAFKNIVIKCTVRAKIEIK</sequence>
<dbReference type="InterPro" id="IPR007497">
    <property type="entry name" value="SIMPL/DUF541"/>
</dbReference>
<keyword evidence="1" id="KW-0732">Signal</keyword>